<dbReference type="EMBL" id="CAUOFW020001280">
    <property type="protein sequence ID" value="CAK9143109.1"/>
    <property type="molecule type" value="Genomic_DNA"/>
</dbReference>
<evidence type="ECO:0000256" key="1">
    <source>
        <dbReference type="SAM" id="MobiDB-lite"/>
    </source>
</evidence>
<gene>
    <name evidence="2" type="ORF">ILEXP_LOCUS10806</name>
</gene>
<evidence type="ECO:0000313" key="3">
    <source>
        <dbReference type="Proteomes" id="UP001642360"/>
    </source>
</evidence>
<evidence type="ECO:0000313" key="2">
    <source>
        <dbReference type="EMBL" id="CAK9143109.1"/>
    </source>
</evidence>
<name>A0ABC8RJA0_9AQUA</name>
<organism evidence="2 3">
    <name type="scientific">Ilex paraguariensis</name>
    <name type="common">yerba mate</name>
    <dbReference type="NCBI Taxonomy" id="185542"/>
    <lineage>
        <taxon>Eukaryota</taxon>
        <taxon>Viridiplantae</taxon>
        <taxon>Streptophyta</taxon>
        <taxon>Embryophyta</taxon>
        <taxon>Tracheophyta</taxon>
        <taxon>Spermatophyta</taxon>
        <taxon>Magnoliopsida</taxon>
        <taxon>eudicotyledons</taxon>
        <taxon>Gunneridae</taxon>
        <taxon>Pentapetalae</taxon>
        <taxon>asterids</taxon>
        <taxon>campanulids</taxon>
        <taxon>Aquifoliales</taxon>
        <taxon>Aquifoliaceae</taxon>
        <taxon>Ilex</taxon>
    </lineage>
</organism>
<accession>A0ABC8RJA0</accession>
<feature type="region of interest" description="Disordered" evidence="1">
    <location>
        <begin position="1"/>
        <end position="27"/>
    </location>
</feature>
<keyword evidence="3" id="KW-1185">Reference proteome</keyword>
<reference evidence="2 3" key="1">
    <citation type="submission" date="2024-02" db="EMBL/GenBank/DDBJ databases">
        <authorList>
            <person name="Vignale AGUSTIN F."/>
            <person name="Sosa J E."/>
            <person name="Modenutti C."/>
        </authorList>
    </citation>
    <scope>NUCLEOTIDE SEQUENCE [LARGE SCALE GENOMIC DNA]</scope>
</reference>
<sequence>MKTPTKSVMNFPNIPRSGGTSTGGSGRIVTKANIGKDIGGMGARRIDGLEDVIGDAKCLSDVNDLRKTNFIKGEAPMKGGDASGLVGDTMDCAGSALGCISGALGLTLGDELMGNDAFNAFDGGSSARSGEIEGRQSNDGGHKGDVSNTLGGVSNKLGDASFVAGLGLGDASFAEGTEVSWSVGDDHGVTLVLRGCQVAMLGAPVGDALIKVMQATRGDANDQAS</sequence>
<proteinExistence type="predicted"/>
<feature type="region of interest" description="Disordered" evidence="1">
    <location>
        <begin position="125"/>
        <end position="147"/>
    </location>
</feature>
<dbReference type="AlphaFoldDB" id="A0ABC8RJA0"/>
<feature type="compositionally biased region" description="Polar residues" evidence="1">
    <location>
        <begin position="1"/>
        <end position="10"/>
    </location>
</feature>
<feature type="compositionally biased region" description="Basic and acidic residues" evidence="1">
    <location>
        <begin position="130"/>
        <end position="145"/>
    </location>
</feature>
<comment type="caution">
    <text evidence="2">The sequence shown here is derived from an EMBL/GenBank/DDBJ whole genome shotgun (WGS) entry which is preliminary data.</text>
</comment>
<protein>
    <submittedName>
        <fullName evidence="2">Uncharacterized protein</fullName>
    </submittedName>
</protein>
<dbReference type="Proteomes" id="UP001642360">
    <property type="component" value="Unassembled WGS sequence"/>
</dbReference>